<keyword evidence="2" id="KW-0547">Nucleotide-binding</keyword>
<keyword evidence="1" id="KW-0813">Transport</keyword>
<dbReference type="PANTHER" id="PTHR42939">
    <property type="entry name" value="ABC TRANSPORTER ATP-BINDING PROTEIN ALBC-RELATED"/>
    <property type="match status" value="1"/>
</dbReference>
<dbReference type="InterPro" id="IPR017871">
    <property type="entry name" value="ABC_transporter-like_CS"/>
</dbReference>
<dbReference type="Proteomes" id="UP000199481">
    <property type="component" value="Unassembled WGS sequence"/>
</dbReference>
<accession>A0A1H0ZKF1</accession>
<reference evidence="6" key="1">
    <citation type="submission" date="2016-10" db="EMBL/GenBank/DDBJ databases">
        <authorList>
            <person name="Varghese N."/>
            <person name="Submissions S."/>
        </authorList>
    </citation>
    <scope>NUCLEOTIDE SEQUENCE [LARGE SCALE GENOMIC DNA]</scope>
    <source>
        <strain evidence="6">MPL-11</strain>
    </source>
</reference>
<dbReference type="SUPFAM" id="SSF52540">
    <property type="entry name" value="P-loop containing nucleoside triphosphate hydrolases"/>
    <property type="match status" value="1"/>
</dbReference>
<dbReference type="InterPro" id="IPR051782">
    <property type="entry name" value="ABC_Transporter_VariousFunc"/>
</dbReference>
<dbReference type="SMART" id="SM00382">
    <property type="entry name" value="AAA"/>
    <property type="match status" value="1"/>
</dbReference>
<organism evidence="5 6">
    <name type="scientific">Carnobacterium viridans</name>
    <dbReference type="NCBI Taxonomy" id="174587"/>
    <lineage>
        <taxon>Bacteria</taxon>
        <taxon>Bacillati</taxon>
        <taxon>Bacillota</taxon>
        <taxon>Bacilli</taxon>
        <taxon>Lactobacillales</taxon>
        <taxon>Carnobacteriaceae</taxon>
        <taxon>Carnobacterium</taxon>
    </lineage>
</organism>
<dbReference type="Pfam" id="PF00005">
    <property type="entry name" value="ABC_tran"/>
    <property type="match status" value="1"/>
</dbReference>
<dbReference type="PROSITE" id="PS00211">
    <property type="entry name" value="ABC_TRANSPORTER_1"/>
    <property type="match status" value="1"/>
</dbReference>
<dbReference type="Gene3D" id="3.40.50.300">
    <property type="entry name" value="P-loop containing nucleotide triphosphate hydrolases"/>
    <property type="match status" value="1"/>
</dbReference>
<proteinExistence type="predicted"/>
<dbReference type="PANTHER" id="PTHR42939:SF1">
    <property type="entry name" value="ABC TRANSPORTER ATP-BINDING PROTEIN ALBC-RELATED"/>
    <property type="match status" value="1"/>
</dbReference>
<name>A0A1H0ZKF1_9LACT</name>
<gene>
    <name evidence="5" type="ORF">SAMN04487752_1575</name>
</gene>
<dbReference type="GO" id="GO:0016887">
    <property type="term" value="F:ATP hydrolysis activity"/>
    <property type="evidence" value="ECO:0007669"/>
    <property type="project" value="InterPro"/>
</dbReference>
<dbReference type="InterPro" id="IPR003439">
    <property type="entry name" value="ABC_transporter-like_ATP-bd"/>
</dbReference>
<keyword evidence="3 5" id="KW-0067">ATP-binding</keyword>
<dbReference type="GO" id="GO:0005524">
    <property type="term" value="F:ATP binding"/>
    <property type="evidence" value="ECO:0007669"/>
    <property type="project" value="UniProtKB-KW"/>
</dbReference>
<feature type="domain" description="ABC transporter" evidence="4">
    <location>
        <begin position="5"/>
        <end position="229"/>
    </location>
</feature>
<keyword evidence="6" id="KW-1185">Reference proteome</keyword>
<dbReference type="OrthoDB" id="9804819at2"/>
<dbReference type="EMBL" id="FNJW01000008">
    <property type="protein sequence ID" value="SDQ27958.1"/>
    <property type="molecule type" value="Genomic_DNA"/>
</dbReference>
<sequence length="236" mass="26569">MTTSVEVLSIEKNYGRKEVLKNFSLSVEKGEVYVLLGKNGAGKSTLFKILTGLSKATNGEIIILNESKDLEKVKTKIGSNINEPVFYEHLSAHENLRIHCEYMGVSNNQISEWLKTVGLTIDNDRPVKEYSLGMRQRLVLARCLVHNPELLIIDEPLNGLDPRGIKQFRELIEEISLLGKTIIMSSHILTEVESVATRIGVIYDGQLVLDERKQDLVAKYQDGLENFLINKMEGVN</sequence>
<protein>
    <submittedName>
        <fullName evidence="5">ABC-2 type transport system ATP-binding protein</fullName>
    </submittedName>
</protein>
<evidence type="ECO:0000313" key="6">
    <source>
        <dbReference type="Proteomes" id="UP000199481"/>
    </source>
</evidence>
<evidence type="ECO:0000313" key="5">
    <source>
        <dbReference type="EMBL" id="SDQ27958.1"/>
    </source>
</evidence>
<dbReference type="InterPro" id="IPR003593">
    <property type="entry name" value="AAA+_ATPase"/>
</dbReference>
<dbReference type="AlphaFoldDB" id="A0A1H0ZKF1"/>
<dbReference type="RefSeq" id="WP_089976915.1">
    <property type="nucleotide sequence ID" value="NZ_CP084916.1"/>
</dbReference>
<dbReference type="InterPro" id="IPR027417">
    <property type="entry name" value="P-loop_NTPase"/>
</dbReference>
<evidence type="ECO:0000256" key="1">
    <source>
        <dbReference type="ARBA" id="ARBA00022448"/>
    </source>
</evidence>
<evidence type="ECO:0000256" key="3">
    <source>
        <dbReference type="ARBA" id="ARBA00022840"/>
    </source>
</evidence>
<dbReference type="PROSITE" id="PS50893">
    <property type="entry name" value="ABC_TRANSPORTER_2"/>
    <property type="match status" value="1"/>
</dbReference>
<evidence type="ECO:0000256" key="2">
    <source>
        <dbReference type="ARBA" id="ARBA00022741"/>
    </source>
</evidence>
<evidence type="ECO:0000259" key="4">
    <source>
        <dbReference type="PROSITE" id="PS50893"/>
    </source>
</evidence>